<comment type="caution">
    <text evidence="1">The sequence shown here is derived from an EMBL/GenBank/DDBJ whole genome shotgun (WGS) entry which is preliminary data.</text>
</comment>
<organism evidence="1 2">
    <name type="scientific">Croceitalea dokdonensis DOKDO 023</name>
    <dbReference type="NCBI Taxonomy" id="1300341"/>
    <lineage>
        <taxon>Bacteria</taxon>
        <taxon>Pseudomonadati</taxon>
        <taxon>Bacteroidota</taxon>
        <taxon>Flavobacteriia</taxon>
        <taxon>Flavobacteriales</taxon>
        <taxon>Flavobacteriaceae</taxon>
        <taxon>Croceitalea</taxon>
    </lineage>
</organism>
<reference evidence="1 2" key="1">
    <citation type="submission" date="2015-09" db="EMBL/GenBank/DDBJ databases">
        <title>Genome sequence of the marine flavobacterium Croceitalea dokdonensis DOKDO 023 that contains proton- and sodium-pumping rhodopsins.</title>
        <authorList>
            <person name="Kwon S.-K."/>
            <person name="Lee H.K."/>
            <person name="Kwak M.-J."/>
            <person name="Kim J.F."/>
        </authorList>
    </citation>
    <scope>NUCLEOTIDE SEQUENCE [LARGE SCALE GENOMIC DNA]</scope>
    <source>
        <strain evidence="1 2">DOKDO 023</strain>
    </source>
</reference>
<name>A0A0P7AMS1_9FLAO</name>
<keyword evidence="2" id="KW-1185">Reference proteome</keyword>
<dbReference type="AlphaFoldDB" id="A0A0P7AMS1"/>
<dbReference type="EMBL" id="LDJX01000010">
    <property type="protein sequence ID" value="KPM30371.1"/>
    <property type="molecule type" value="Genomic_DNA"/>
</dbReference>
<sequence>MGITTANVKKNRNYLKKALQKVIITDYTINYQALNHF</sequence>
<dbReference type="Proteomes" id="UP000050280">
    <property type="component" value="Unassembled WGS sequence"/>
</dbReference>
<gene>
    <name evidence="1" type="ORF">I595_3532</name>
</gene>
<accession>A0A0P7AMS1</accession>
<proteinExistence type="predicted"/>
<protein>
    <submittedName>
        <fullName evidence="1">Uncharacterized protein</fullName>
    </submittedName>
</protein>
<evidence type="ECO:0000313" key="2">
    <source>
        <dbReference type="Proteomes" id="UP000050280"/>
    </source>
</evidence>
<evidence type="ECO:0000313" key="1">
    <source>
        <dbReference type="EMBL" id="KPM30371.1"/>
    </source>
</evidence>